<keyword evidence="4" id="KW-1185">Reference proteome</keyword>
<evidence type="ECO:0000313" key="3">
    <source>
        <dbReference type="EMBL" id="CAB9505818.1"/>
    </source>
</evidence>
<dbReference type="PROSITE" id="PS50848">
    <property type="entry name" value="START"/>
    <property type="match status" value="1"/>
</dbReference>
<feature type="domain" description="START" evidence="2">
    <location>
        <begin position="180"/>
        <end position="439"/>
    </location>
</feature>
<dbReference type="EMBL" id="CAICTM010000243">
    <property type="protein sequence ID" value="CAB9505818.1"/>
    <property type="molecule type" value="Genomic_DNA"/>
</dbReference>
<proteinExistence type="predicted"/>
<feature type="compositionally biased region" description="Polar residues" evidence="1">
    <location>
        <begin position="124"/>
        <end position="136"/>
    </location>
</feature>
<dbReference type="Gene3D" id="3.30.530.20">
    <property type="match status" value="1"/>
</dbReference>
<dbReference type="SUPFAM" id="SSF55961">
    <property type="entry name" value="Bet v1-like"/>
    <property type="match status" value="1"/>
</dbReference>
<organism evidence="3 4">
    <name type="scientific">Seminavis robusta</name>
    <dbReference type="NCBI Taxonomy" id="568900"/>
    <lineage>
        <taxon>Eukaryota</taxon>
        <taxon>Sar</taxon>
        <taxon>Stramenopiles</taxon>
        <taxon>Ochrophyta</taxon>
        <taxon>Bacillariophyta</taxon>
        <taxon>Bacillariophyceae</taxon>
        <taxon>Bacillariophycidae</taxon>
        <taxon>Naviculales</taxon>
        <taxon>Naviculaceae</taxon>
        <taxon>Seminavis</taxon>
    </lineage>
</organism>
<sequence>MKTLLRFRNRKQRRYSTGDFSTRQHQLLHCHEDLTKALELEDVVKPSVIGLVLGGGSFDGTTISSLFHRRSSASAASTCTSNSSTAIGTSRAARQFLRHSSSFLRVADLGLADDTVSLDSGHTAISSSVTDSPQKLNDNDNNHQTAADATDHANFAYPHANPPPGVDHDPRERWVALDDGSGSHAPIAPLAVQALVKAGLDAALDQSMWTQHTSSRYFKAAPWHVFTWPTEGQPATIPNDEVPAPGDKIEDIVLLWMGKFQHGLYGSDLPAVRAVGIIPAAPKVLYDMLIDSDRVKEYNKLSLGREDLLVLQNGGEENGPFGKSAVTKVMRSKSSPPLVRQTMQFVSMLHAQELQDKSGYLIVTRAVTHPDDDRSDTSVLRSEILLGVNIIRRIDGDPHRCVMVNMIHMRSPMVPMIIANRIGASAAANFIRDLRNACC</sequence>
<gene>
    <name evidence="3" type="ORF">SEMRO_244_G097290.1</name>
</gene>
<evidence type="ECO:0000313" key="4">
    <source>
        <dbReference type="Proteomes" id="UP001153069"/>
    </source>
</evidence>
<accession>A0A9N8DMN1</accession>
<evidence type="ECO:0000256" key="1">
    <source>
        <dbReference type="SAM" id="MobiDB-lite"/>
    </source>
</evidence>
<reference evidence="3" key="1">
    <citation type="submission" date="2020-06" db="EMBL/GenBank/DDBJ databases">
        <authorList>
            <consortium name="Plant Systems Biology data submission"/>
        </authorList>
    </citation>
    <scope>NUCLEOTIDE SEQUENCE</scope>
    <source>
        <strain evidence="3">D6</strain>
    </source>
</reference>
<feature type="region of interest" description="Disordered" evidence="1">
    <location>
        <begin position="124"/>
        <end position="146"/>
    </location>
</feature>
<dbReference type="InterPro" id="IPR002913">
    <property type="entry name" value="START_lipid-bd_dom"/>
</dbReference>
<dbReference type="InterPro" id="IPR023393">
    <property type="entry name" value="START-like_dom_sf"/>
</dbReference>
<protein>
    <recommendedName>
        <fullName evidence="2">START domain-containing protein</fullName>
    </recommendedName>
</protein>
<dbReference type="Pfam" id="PF01852">
    <property type="entry name" value="START"/>
    <property type="match status" value="1"/>
</dbReference>
<dbReference type="GO" id="GO:0008289">
    <property type="term" value="F:lipid binding"/>
    <property type="evidence" value="ECO:0007669"/>
    <property type="project" value="InterPro"/>
</dbReference>
<evidence type="ECO:0000259" key="2">
    <source>
        <dbReference type="PROSITE" id="PS50848"/>
    </source>
</evidence>
<dbReference type="OrthoDB" id="42483at2759"/>
<dbReference type="AlphaFoldDB" id="A0A9N8DMN1"/>
<comment type="caution">
    <text evidence="3">The sequence shown here is derived from an EMBL/GenBank/DDBJ whole genome shotgun (WGS) entry which is preliminary data.</text>
</comment>
<name>A0A9N8DMN1_9STRA</name>
<dbReference type="Proteomes" id="UP001153069">
    <property type="component" value="Unassembled WGS sequence"/>
</dbReference>